<dbReference type="InterPro" id="IPR000847">
    <property type="entry name" value="LysR_HTH_N"/>
</dbReference>
<reference evidence="7 8" key="1">
    <citation type="submission" date="2024-10" db="EMBL/GenBank/DDBJ databases">
        <title>The Natural Products Discovery Center: Release of the First 8490 Sequenced Strains for Exploring Actinobacteria Biosynthetic Diversity.</title>
        <authorList>
            <person name="Kalkreuter E."/>
            <person name="Kautsar S.A."/>
            <person name="Yang D."/>
            <person name="Bader C.D."/>
            <person name="Teijaro C.N."/>
            <person name="Fluegel L."/>
            <person name="Davis C.M."/>
            <person name="Simpson J.R."/>
            <person name="Lauterbach L."/>
            <person name="Steele A.D."/>
            <person name="Gui C."/>
            <person name="Meng S."/>
            <person name="Li G."/>
            <person name="Viehrig K."/>
            <person name="Ye F."/>
            <person name="Su P."/>
            <person name="Kiefer A.F."/>
            <person name="Nichols A."/>
            <person name="Cepeda A.J."/>
            <person name="Yan W."/>
            <person name="Fan B."/>
            <person name="Jiang Y."/>
            <person name="Adhikari A."/>
            <person name="Zheng C.-J."/>
            <person name="Schuster L."/>
            <person name="Cowan T.M."/>
            <person name="Smanski M.J."/>
            <person name="Chevrette M.G."/>
            <person name="De Carvalho L.P.S."/>
            <person name="Shen B."/>
        </authorList>
    </citation>
    <scope>NUCLEOTIDE SEQUENCE [LARGE SCALE GENOMIC DNA]</scope>
    <source>
        <strain evidence="7 8">NPDC018013</strain>
    </source>
</reference>
<dbReference type="EMBL" id="JBIRGH010000047">
    <property type="protein sequence ID" value="MFH8590113.1"/>
    <property type="molecule type" value="Genomic_DNA"/>
</dbReference>
<dbReference type="Pfam" id="PF03466">
    <property type="entry name" value="LysR_substrate"/>
    <property type="match status" value="1"/>
</dbReference>
<feature type="compositionally biased region" description="Pro residues" evidence="5">
    <location>
        <begin position="316"/>
        <end position="328"/>
    </location>
</feature>
<dbReference type="InterPro" id="IPR036390">
    <property type="entry name" value="WH_DNA-bd_sf"/>
</dbReference>
<feature type="region of interest" description="Disordered" evidence="5">
    <location>
        <begin position="303"/>
        <end position="328"/>
    </location>
</feature>
<evidence type="ECO:0000256" key="2">
    <source>
        <dbReference type="ARBA" id="ARBA00023015"/>
    </source>
</evidence>
<keyword evidence="8" id="KW-1185">Reference proteome</keyword>
<dbReference type="InterPro" id="IPR005119">
    <property type="entry name" value="LysR_subst-bd"/>
</dbReference>
<evidence type="ECO:0000256" key="3">
    <source>
        <dbReference type="ARBA" id="ARBA00023125"/>
    </source>
</evidence>
<comment type="caution">
    <text evidence="7">The sequence shown here is derived from an EMBL/GenBank/DDBJ whole genome shotgun (WGS) entry which is preliminary data.</text>
</comment>
<evidence type="ECO:0000256" key="5">
    <source>
        <dbReference type="SAM" id="MobiDB-lite"/>
    </source>
</evidence>
<evidence type="ECO:0000259" key="6">
    <source>
        <dbReference type="PROSITE" id="PS50931"/>
    </source>
</evidence>
<sequence>MSFLLEVRRLRLLAEFATRGTVAATAEALHLTGPAVSQQLAALEKESGVPLLEKRGRTLHLTSAGQLLVDHARVLLDNLAAAESDLAALRRGERGTVRIAAFPSAARTLIPLLWPDPYAAGHQAPTLHLVEHEPEAAEAALLRHRVDIAVTHSYSLLPRPLPPGCESRPLFDEPVFLVLHPADAAAHRLAPGEQADLARFADACWLLPSPDTACHDMTQRVCGAAGFVPRTVVSAGDFAVLAALAARRAGVALIPRLALPAPTPELRFHPLSTPVRRSVHALYRTGTGRHPDTRHVLDRLESAARTSTASEHAGLPQPPRPPASRPGG</sequence>
<dbReference type="InterPro" id="IPR036388">
    <property type="entry name" value="WH-like_DNA-bd_sf"/>
</dbReference>
<dbReference type="PANTHER" id="PTHR30346">
    <property type="entry name" value="TRANSCRIPTIONAL DUAL REGULATOR HCAR-RELATED"/>
    <property type="match status" value="1"/>
</dbReference>
<organism evidence="7 8">
    <name type="scientific">Streptomyces celluloflavus</name>
    <dbReference type="NCBI Taxonomy" id="58344"/>
    <lineage>
        <taxon>Bacteria</taxon>
        <taxon>Bacillati</taxon>
        <taxon>Actinomycetota</taxon>
        <taxon>Actinomycetes</taxon>
        <taxon>Kitasatosporales</taxon>
        <taxon>Streptomycetaceae</taxon>
        <taxon>Streptomyces</taxon>
    </lineage>
</organism>
<dbReference type="PROSITE" id="PS50931">
    <property type="entry name" value="HTH_LYSR"/>
    <property type="match status" value="1"/>
</dbReference>
<comment type="similarity">
    <text evidence="1">Belongs to the LysR transcriptional regulatory family.</text>
</comment>
<evidence type="ECO:0000313" key="7">
    <source>
        <dbReference type="EMBL" id="MFH8590113.1"/>
    </source>
</evidence>
<evidence type="ECO:0000256" key="4">
    <source>
        <dbReference type="ARBA" id="ARBA00023163"/>
    </source>
</evidence>
<dbReference type="PANTHER" id="PTHR30346:SF29">
    <property type="entry name" value="LYSR SUBSTRATE-BINDING"/>
    <property type="match status" value="1"/>
</dbReference>
<protein>
    <submittedName>
        <fullName evidence="7">LysR family transcriptional regulator</fullName>
    </submittedName>
</protein>
<dbReference type="Proteomes" id="UP001610990">
    <property type="component" value="Unassembled WGS sequence"/>
</dbReference>
<dbReference type="RefSeq" id="WP_367437420.1">
    <property type="nucleotide sequence ID" value="NZ_CP108413.1"/>
</dbReference>
<name>A0ABW7RRU2_9ACTN</name>
<accession>A0ABW7RRU2</accession>
<keyword evidence="4" id="KW-0804">Transcription</keyword>
<evidence type="ECO:0000313" key="8">
    <source>
        <dbReference type="Proteomes" id="UP001610990"/>
    </source>
</evidence>
<dbReference type="Gene3D" id="3.40.190.10">
    <property type="entry name" value="Periplasmic binding protein-like II"/>
    <property type="match status" value="2"/>
</dbReference>
<feature type="domain" description="HTH lysR-type" evidence="6">
    <location>
        <begin position="5"/>
        <end position="62"/>
    </location>
</feature>
<dbReference type="SUPFAM" id="SSF53850">
    <property type="entry name" value="Periplasmic binding protein-like II"/>
    <property type="match status" value="1"/>
</dbReference>
<evidence type="ECO:0000256" key="1">
    <source>
        <dbReference type="ARBA" id="ARBA00009437"/>
    </source>
</evidence>
<proteinExistence type="inferred from homology"/>
<dbReference type="Pfam" id="PF00126">
    <property type="entry name" value="HTH_1"/>
    <property type="match status" value="1"/>
</dbReference>
<dbReference type="Gene3D" id="1.10.10.10">
    <property type="entry name" value="Winged helix-like DNA-binding domain superfamily/Winged helix DNA-binding domain"/>
    <property type="match status" value="1"/>
</dbReference>
<keyword evidence="2" id="KW-0805">Transcription regulation</keyword>
<keyword evidence="3" id="KW-0238">DNA-binding</keyword>
<gene>
    <name evidence="7" type="ORF">ACH4GP_38050</name>
</gene>
<dbReference type="SUPFAM" id="SSF46785">
    <property type="entry name" value="Winged helix' DNA-binding domain"/>
    <property type="match status" value="1"/>
</dbReference>